<proteinExistence type="predicted"/>
<organism evidence="2 3">
    <name type="scientific">Paenibacillus lactis</name>
    <dbReference type="NCBI Taxonomy" id="228574"/>
    <lineage>
        <taxon>Bacteria</taxon>
        <taxon>Bacillati</taxon>
        <taxon>Bacillota</taxon>
        <taxon>Bacilli</taxon>
        <taxon>Bacillales</taxon>
        <taxon>Paenibacillaceae</taxon>
        <taxon>Paenibacillus</taxon>
    </lineage>
</organism>
<feature type="compositionally biased region" description="Pro residues" evidence="1">
    <location>
        <begin position="36"/>
        <end position="46"/>
    </location>
</feature>
<dbReference type="EMBL" id="JAGGKI010000041">
    <property type="protein sequence ID" value="MBP1897058.1"/>
    <property type="molecule type" value="Genomic_DNA"/>
</dbReference>
<feature type="region of interest" description="Disordered" evidence="1">
    <location>
        <begin position="122"/>
        <end position="283"/>
    </location>
</feature>
<keyword evidence="3" id="KW-1185">Reference proteome</keyword>
<evidence type="ECO:0000313" key="3">
    <source>
        <dbReference type="Proteomes" id="UP000706926"/>
    </source>
</evidence>
<dbReference type="GeneID" id="95408025"/>
<accession>A0ABS4FLB6</accession>
<feature type="compositionally biased region" description="Polar residues" evidence="1">
    <location>
        <begin position="219"/>
        <end position="228"/>
    </location>
</feature>
<evidence type="ECO:0000313" key="2">
    <source>
        <dbReference type="EMBL" id="MBP1897058.1"/>
    </source>
</evidence>
<name>A0ABS4FLB6_9BACL</name>
<dbReference type="Proteomes" id="UP000706926">
    <property type="component" value="Unassembled WGS sequence"/>
</dbReference>
<feature type="compositionally biased region" description="Polar residues" evidence="1">
    <location>
        <begin position="184"/>
        <end position="200"/>
    </location>
</feature>
<reference evidence="2 3" key="1">
    <citation type="submission" date="2021-03" db="EMBL/GenBank/DDBJ databases">
        <title>Genomic Encyclopedia of Type Strains, Phase IV (KMG-IV): sequencing the most valuable type-strain genomes for metagenomic binning, comparative biology and taxonomic classification.</title>
        <authorList>
            <person name="Goeker M."/>
        </authorList>
    </citation>
    <scope>NUCLEOTIDE SEQUENCE [LARGE SCALE GENOMIC DNA]</scope>
    <source>
        <strain evidence="2 3">DSM 15596</strain>
    </source>
</reference>
<dbReference type="RefSeq" id="WP_210095788.1">
    <property type="nucleotide sequence ID" value="NZ_JAGGKI010000041.1"/>
</dbReference>
<evidence type="ECO:0000256" key="1">
    <source>
        <dbReference type="SAM" id="MobiDB-lite"/>
    </source>
</evidence>
<feature type="region of interest" description="Disordered" evidence="1">
    <location>
        <begin position="13"/>
        <end position="56"/>
    </location>
</feature>
<feature type="non-terminal residue" evidence="2">
    <location>
        <position position="1"/>
    </location>
</feature>
<comment type="caution">
    <text evidence="2">The sequence shown here is derived from an EMBL/GenBank/DDBJ whole genome shotgun (WGS) entry which is preliminary data.</text>
</comment>
<protein>
    <submittedName>
        <fullName evidence="2">Uncharacterized protein</fullName>
    </submittedName>
</protein>
<gene>
    <name evidence="2" type="ORF">J2Z18_006203</name>
</gene>
<sequence>SDGTRERWAEIVYFKTREDVPPNNGGTDPGGGGTPTPDPGTNPDPTDPGGTEECPPGCQAIIDALECPEFDEYLGRWASIIPPPPDWNQVAGIMRDTIVPAMGQEIVNRSPEIARIIADELQSREKAVQPPPPLPTYRTPEPMPVLRDIPNKIPFDVESGTPNFEPDYTESKPFSIPDPLNVPLDNTDSGYDYPTQTDDSSPAYRSVTRIDQDKGYQGKPSQDTSSPGYQVKDPTGEPVPDYYYINGGKTKVPIYKPRDTTPTPAPDYDSDPGAVNTPGYKAP</sequence>